<keyword evidence="7 9" id="KW-0472">Membrane</keyword>
<dbReference type="Pfam" id="PF25539">
    <property type="entry name" value="Bestrophin_2"/>
    <property type="match status" value="1"/>
</dbReference>
<evidence type="ECO:0000256" key="8">
    <source>
        <dbReference type="ARBA" id="ARBA00034708"/>
    </source>
</evidence>
<dbReference type="Proteomes" id="UP001063782">
    <property type="component" value="Chromosome"/>
</dbReference>
<feature type="transmembrane region" description="Helical" evidence="9">
    <location>
        <begin position="20"/>
        <end position="42"/>
    </location>
</feature>
<evidence type="ECO:0000256" key="4">
    <source>
        <dbReference type="ARBA" id="ARBA00022692"/>
    </source>
</evidence>
<name>A0ABY6F3C9_9GAMM</name>
<keyword evidence="5 9" id="KW-1133">Transmembrane helix</keyword>
<evidence type="ECO:0000256" key="7">
    <source>
        <dbReference type="ARBA" id="ARBA00023136"/>
    </source>
</evidence>
<evidence type="ECO:0000256" key="3">
    <source>
        <dbReference type="ARBA" id="ARBA00022475"/>
    </source>
</evidence>
<evidence type="ECO:0000313" key="11">
    <source>
        <dbReference type="Proteomes" id="UP001063782"/>
    </source>
</evidence>
<comment type="similarity">
    <text evidence="8">Belongs to the anion channel-forming bestrophin (TC 1.A.46) family.</text>
</comment>
<dbReference type="InterPro" id="IPR044669">
    <property type="entry name" value="YneE/VCCN1/2-like"/>
</dbReference>
<keyword evidence="2" id="KW-0813">Transport</keyword>
<dbReference type="EMBL" id="CP089977">
    <property type="protein sequence ID" value="UXZ04600.1"/>
    <property type="molecule type" value="Genomic_DNA"/>
</dbReference>
<evidence type="ECO:0000256" key="5">
    <source>
        <dbReference type="ARBA" id="ARBA00022989"/>
    </source>
</evidence>
<dbReference type="PANTHER" id="PTHR33281">
    <property type="entry name" value="UPF0187 PROTEIN YNEE"/>
    <property type="match status" value="1"/>
</dbReference>
<evidence type="ECO:0000313" key="10">
    <source>
        <dbReference type="EMBL" id="UXZ04600.1"/>
    </source>
</evidence>
<feature type="transmembrane region" description="Helical" evidence="9">
    <location>
        <begin position="208"/>
        <end position="229"/>
    </location>
</feature>
<evidence type="ECO:0000256" key="1">
    <source>
        <dbReference type="ARBA" id="ARBA00004651"/>
    </source>
</evidence>
<dbReference type="RefSeq" id="WP_263076089.1">
    <property type="nucleotide sequence ID" value="NZ_CP089977.1"/>
</dbReference>
<gene>
    <name evidence="10" type="ORF">LU297_08480</name>
</gene>
<feature type="transmembrane region" description="Helical" evidence="9">
    <location>
        <begin position="54"/>
        <end position="74"/>
    </location>
</feature>
<keyword evidence="4 9" id="KW-0812">Transmembrane</keyword>
<feature type="transmembrane region" description="Helical" evidence="9">
    <location>
        <begin position="235"/>
        <end position="255"/>
    </location>
</feature>
<keyword evidence="3" id="KW-1003">Cell membrane</keyword>
<keyword evidence="11" id="KW-1185">Reference proteome</keyword>
<comment type="subcellular location">
    <subcellularLocation>
        <location evidence="1">Cell membrane</location>
        <topology evidence="1">Multi-pass membrane protein</topology>
    </subcellularLocation>
</comment>
<accession>A0ABY6F3C9</accession>
<dbReference type="PANTHER" id="PTHR33281:SF19">
    <property type="entry name" value="VOLTAGE-DEPENDENT ANION CHANNEL-FORMING PROTEIN YNEE"/>
    <property type="match status" value="1"/>
</dbReference>
<proteinExistence type="inferred from homology"/>
<protein>
    <submittedName>
        <fullName evidence="10">Bestrophin</fullName>
    </submittedName>
</protein>
<reference evidence="10" key="1">
    <citation type="submission" date="2021-12" db="EMBL/GenBank/DDBJ databases">
        <title>taxonomy of Moraxella sp. ZY201224.</title>
        <authorList>
            <person name="Li F."/>
        </authorList>
    </citation>
    <scope>NUCLEOTIDE SEQUENCE</scope>
    <source>
        <strain evidence="10">ZY201224</strain>
    </source>
</reference>
<organism evidence="10 11">
    <name type="scientific">Moraxella nasicaprae</name>
    <dbReference type="NCBI Taxonomy" id="2904122"/>
    <lineage>
        <taxon>Bacteria</taxon>
        <taxon>Pseudomonadati</taxon>
        <taxon>Pseudomonadota</taxon>
        <taxon>Gammaproteobacteria</taxon>
        <taxon>Moraxellales</taxon>
        <taxon>Moraxellaceae</taxon>
        <taxon>Moraxella</taxon>
    </lineage>
</organism>
<evidence type="ECO:0000256" key="2">
    <source>
        <dbReference type="ARBA" id="ARBA00022448"/>
    </source>
</evidence>
<sequence length="302" mass="34182">MIVRDKSNSWSIFFAWQGTILPKILPSVLAMMLLSVLAWLMVYHQVYAVTSVPMTAFTIFGVLISITLGFYHHASYDRWWEGRKLWGALVANTRHLSRDSYFLSPDEREKLLGSMLLFVVALRDRLRQQPVNASDDLYFGKCADKISWLDTQLNAPQRVLEEMQKQLIALVRQGQMSDIIYLSIQKHIVEMGGIQAGCDRIAGTPLPFAYSALLSHAIVGFCWLLPFGAGAVMGGWTPLFVGLVAYFLLGLYELARQMEMPFGIEDNDLSLDTLVHMIQSETLMLLEKPLPQKREVTGFCLK</sequence>
<evidence type="ECO:0000256" key="6">
    <source>
        <dbReference type="ARBA" id="ARBA00023065"/>
    </source>
</evidence>
<evidence type="ECO:0000256" key="9">
    <source>
        <dbReference type="SAM" id="Phobius"/>
    </source>
</evidence>
<keyword evidence="6" id="KW-0406">Ion transport</keyword>